<reference evidence="2" key="1">
    <citation type="journal article" date="2021" name="PeerJ">
        <title>Extensive microbial diversity within the chicken gut microbiome revealed by metagenomics and culture.</title>
        <authorList>
            <person name="Gilroy R."/>
            <person name="Ravi A."/>
            <person name="Getino M."/>
            <person name="Pursley I."/>
            <person name="Horton D.L."/>
            <person name="Alikhan N.F."/>
            <person name="Baker D."/>
            <person name="Gharbi K."/>
            <person name="Hall N."/>
            <person name="Watson M."/>
            <person name="Adriaenssens E.M."/>
            <person name="Foster-Nyarko E."/>
            <person name="Jarju S."/>
            <person name="Secka A."/>
            <person name="Antonio M."/>
            <person name="Oren A."/>
            <person name="Chaudhuri R.R."/>
            <person name="La Ragione R."/>
            <person name="Hildebrand F."/>
            <person name="Pallen M.J."/>
        </authorList>
    </citation>
    <scope>NUCLEOTIDE SEQUENCE</scope>
    <source>
        <strain evidence="2">5933</strain>
    </source>
</reference>
<organism evidence="2 3">
    <name type="scientific">Candidatus Ruthenibacterium merdavium</name>
    <dbReference type="NCBI Taxonomy" id="2838752"/>
    <lineage>
        <taxon>Bacteria</taxon>
        <taxon>Bacillati</taxon>
        <taxon>Bacillota</taxon>
        <taxon>Clostridia</taxon>
        <taxon>Eubacteriales</taxon>
        <taxon>Oscillospiraceae</taxon>
        <taxon>Ruthenibacterium</taxon>
    </lineage>
</organism>
<accession>A0A9D2TLT7</accession>
<comment type="caution">
    <text evidence="2">The sequence shown here is derived from an EMBL/GenBank/DDBJ whole genome shotgun (WGS) entry which is preliminary data.</text>
</comment>
<reference evidence="2" key="2">
    <citation type="submission" date="2021-04" db="EMBL/GenBank/DDBJ databases">
        <authorList>
            <person name="Gilroy R."/>
        </authorList>
    </citation>
    <scope>NUCLEOTIDE SEQUENCE</scope>
    <source>
        <strain evidence="2">5933</strain>
    </source>
</reference>
<feature type="region of interest" description="Disordered" evidence="1">
    <location>
        <begin position="1"/>
        <end position="31"/>
    </location>
</feature>
<proteinExistence type="predicted"/>
<dbReference type="AlphaFoldDB" id="A0A9D2TLT7"/>
<evidence type="ECO:0000256" key="1">
    <source>
        <dbReference type="SAM" id="MobiDB-lite"/>
    </source>
</evidence>
<name>A0A9D2TLT7_9FIRM</name>
<sequence>MAGQENLKFIKSTEEAREKGRAGGIASGKARRRKRAMREAADLFLSLPVTDRRKLKKLKAKELDEEDIDQQMAMIAGLVEAAQNGDAACANVIVKLLGEALPGTDSTDELEKAAQILGGVESVIE</sequence>
<protein>
    <submittedName>
        <fullName evidence="2">Uncharacterized protein</fullName>
    </submittedName>
</protein>
<gene>
    <name evidence="2" type="ORF">H9698_10470</name>
</gene>
<dbReference type="Proteomes" id="UP000823918">
    <property type="component" value="Unassembled WGS sequence"/>
</dbReference>
<evidence type="ECO:0000313" key="2">
    <source>
        <dbReference type="EMBL" id="HJC73197.1"/>
    </source>
</evidence>
<evidence type="ECO:0000313" key="3">
    <source>
        <dbReference type="Proteomes" id="UP000823918"/>
    </source>
</evidence>
<dbReference type="EMBL" id="DWWA01000053">
    <property type="protein sequence ID" value="HJC73197.1"/>
    <property type="molecule type" value="Genomic_DNA"/>
</dbReference>
<feature type="compositionally biased region" description="Basic and acidic residues" evidence="1">
    <location>
        <begin position="11"/>
        <end position="21"/>
    </location>
</feature>